<dbReference type="InterPro" id="IPR011047">
    <property type="entry name" value="Quinoprotein_ADH-like_sf"/>
</dbReference>
<evidence type="ECO:0000256" key="1">
    <source>
        <dbReference type="SAM" id="MobiDB-lite"/>
    </source>
</evidence>
<sequence length="462" mass="49523">MRSTRGRFGLIGAAAVLGATALAGTACGPQDGADDRAGGKPDRPDSEDVSRPPGWHPWQTSFTGGDRDASPSEGEENTCTTADADASRLRCTGTGFRGELLDTRDGSHRPHQRTGSYGDFAHTDGLVLTSDPDGWSGRIRALDERTGEERWHHKAAGAVLTADGVVTSEQTAQHWKPGQDHDEEPPSTDPGGDLITRDPKSGAERWRAHTPKGAWCSPLDAGKRTLVACTAEETATQPVTLYRLTDGDAPDERRLHRLATVHAGTHQGGAQPQLLGTDRGALVFLPTGEKPAWNGGTQRYRTLLRVDTRTGEKTTARLPDDLPTGHRAHLAGGDLHFRKKSGGKTQLIAVDARTGKERWRTKTALRQLSAPEASTKLGELYFADHAGRVLALDRATGAERWRISTPRAEDGGTDTRELGAPSSVSRARDILVVSAGNTVYTADPSSPDKKPTHHTANLNNNS</sequence>
<feature type="region of interest" description="Disordered" evidence="1">
    <location>
        <begin position="24"/>
        <end position="81"/>
    </location>
</feature>
<evidence type="ECO:0000259" key="3">
    <source>
        <dbReference type="Pfam" id="PF13360"/>
    </source>
</evidence>
<dbReference type="SUPFAM" id="SSF50998">
    <property type="entry name" value="Quinoprotein alcohol dehydrogenase-like"/>
    <property type="match status" value="2"/>
</dbReference>
<evidence type="ECO:0000313" key="5">
    <source>
        <dbReference type="Proteomes" id="UP000319210"/>
    </source>
</evidence>
<dbReference type="InterPro" id="IPR018391">
    <property type="entry name" value="PQQ_b-propeller_rpt"/>
</dbReference>
<feature type="region of interest" description="Disordered" evidence="1">
    <location>
        <begin position="98"/>
        <end position="122"/>
    </location>
</feature>
<organism evidence="4 5">
    <name type="scientific">Streptomyces cacaoi</name>
    <dbReference type="NCBI Taxonomy" id="1898"/>
    <lineage>
        <taxon>Bacteria</taxon>
        <taxon>Bacillati</taxon>
        <taxon>Actinomycetota</taxon>
        <taxon>Actinomycetes</taxon>
        <taxon>Kitasatosporales</taxon>
        <taxon>Streptomycetaceae</taxon>
        <taxon>Streptomyces</taxon>
    </lineage>
</organism>
<feature type="compositionally biased region" description="Basic and acidic residues" evidence="1">
    <location>
        <begin position="33"/>
        <end position="50"/>
    </location>
</feature>
<dbReference type="PANTHER" id="PTHR34512">
    <property type="entry name" value="CELL SURFACE PROTEIN"/>
    <property type="match status" value="1"/>
</dbReference>
<feature type="signal peptide" evidence="2">
    <location>
        <begin position="1"/>
        <end position="25"/>
    </location>
</feature>
<feature type="compositionally biased region" description="Basic and acidic residues" evidence="1">
    <location>
        <begin position="99"/>
        <end position="108"/>
    </location>
</feature>
<feature type="region of interest" description="Disordered" evidence="1">
    <location>
        <begin position="439"/>
        <end position="462"/>
    </location>
</feature>
<dbReference type="Gene3D" id="2.130.10.10">
    <property type="entry name" value="YVTN repeat-like/Quinoprotein amine dehydrogenase"/>
    <property type="match status" value="2"/>
</dbReference>
<dbReference type="EMBL" id="BJMM01000065">
    <property type="protein sequence ID" value="GEB53824.1"/>
    <property type="molecule type" value="Genomic_DNA"/>
</dbReference>
<dbReference type="OrthoDB" id="4824484at2"/>
<dbReference type="Proteomes" id="UP000319210">
    <property type="component" value="Unassembled WGS sequence"/>
</dbReference>
<feature type="domain" description="Pyrrolo-quinoline quinone repeat" evidence="3">
    <location>
        <begin position="341"/>
        <end position="438"/>
    </location>
</feature>
<protein>
    <recommendedName>
        <fullName evidence="3">Pyrrolo-quinoline quinone repeat domain-containing protein</fullName>
    </recommendedName>
</protein>
<feature type="region of interest" description="Disordered" evidence="1">
    <location>
        <begin position="162"/>
        <end position="212"/>
    </location>
</feature>
<dbReference type="AlphaFoldDB" id="A0A4Y3R8F0"/>
<feature type="compositionally biased region" description="Basic and acidic residues" evidence="1">
    <location>
        <begin position="195"/>
        <end position="207"/>
    </location>
</feature>
<dbReference type="RefSeq" id="WP_086818154.1">
    <property type="nucleotide sequence ID" value="NZ_BJMM01000065.1"/>
</dbReference>
<dbReference type="SMART" id="SM00564">
    <property type="entry name" value="PQQ"/>
    <property type="match status" value="5"/>
</dbReference>
<reference evidence="4 5" key="1">
    <citation type="submission" date="2019-06" db="EMBL/GenBank/DDBJ databases">
        <title>Whole genome shotgun sequence of Streptomyces cacaoi subsp. cacaoi NBRC 12748.</title>
        <authorList>
            <person name="Hosoyama A."/>
            <person name="Uohara A."/>
            <person name="Ohji S."/>
            <person name="Ichikawa N."/>
        </authorList>
    </citation>
    <scope>NUCLEOTIDE SEQUENCE [LARGE SCALE GENOMIC DNA]</scope>
    <source>
        <strain evidence="4 5">NBRC 12748</strain>
    </source>
</reference>
<dbReference type="InterPro" id="IPR015943">
    <property type="entry name" value="WD40/YVTN_repeat-like_dom_sf"/>
</dbReference>
<evidence type="ECO:0000256" key="2">
    <source>
        <dbReference type="SAM" id="SignalP"/>
    </source>
</evidence>
<comment type="caution">
    <text evidence="4">The sequence shown here is derived from an EMBL/GenBank/DDBJ whole genome shotgun (WGS) entry which is preliminary data.</text>
</comment>
<dbReference type="InterPro" id="IPR002372">
    <property type="entry name" value="PQQ_rpt_dom"/>
</dbReference>
<feature type="region of interest" description="Disordered" evidence="1">
    <location>
        <begin position="403"/>
        <end position="426"/>
    </location>
</feature>
<feature type="compositionally biased region" description="Basic and acidic residues" evidence="1">
    <location>
        <begin position="403"/>
        <end position="417"/>
    </location>
</feature>
<keyword evidence="2" id="KW-0732">Signal</keyword>
<dbReference type="Pfam" id="PF13360">
    <property type="entry name" value="PQQ_2"/>
    <property type="match status" value="2"/>
</dbReference>
<feature type="chain" id="PRO_5038633268" description="Pyrrolo-quinoline quinone repeat domain-containing protein" evidence="2">
    <location>
        <begin position="26"/>
        <end position="462"/>
    </location>
</feature>
<accession>A0A4Y3R8F0</accession>
<evidence type="ECO:0000313" key="4">
    <source>
        <dbReference type="EMBL" id="GEB53824.1"/>
    </source>
</evidence>
<dbReference type="PANTHER" id="PTHR34512:SF30">
    <property type="entry name" value="OUTER MEMBRANE PROTEIN ASSEMBLY FACTOR BAMB"/>
    <property type="match status" value="1"/>
</dbReference>
<feature type="domain" description="Pyrrolo-quinoline quinone repeat" evidence="3">
    <location>
        <begin position="122"/>
        <end position="211"/>
    </location>
</feature>
<gene>
    <name evidence="4" type="ORF">SCA03_63750</name>
</gene>
<keyword evidence="5" id="KW-1185">Reference proteome</keyword>
<dbReference type="PROSITE" id="PS51257">
    <property type="entry name" value="PROKAR_LIPOPROTEIN"/>
    <property type="match status" value="1"/>
</dbReference>
<proteinExistence type="predicted"/>
<name>A0A4Y3R8F0_STRCI</name>